<feature type="domain" description="Bromo" evidence="4">
    <location>
        <begin position="597"/>
        <end position="669"/>
    </location>
</feature>
<evidence type="ECO:0000256" key="3">
    <source>
        <dbReference type="SAM" id="MobiDB-lite"/>
    </source>
</evidence>
<name>A0A8R1DVR4_CAEJA</name>
<feature type="compositionally biased region" description="Basic residues" evidence="3">
    <location>
        <begin position="842"/>
        <end position="854"/>
    </location>
</feature>
<dbReference type="EnsemblMetazoa" id="CJA11907.1">
    <property type="protein sequence ID" value="CJA11907.1"/>
    <property type="gene ID" value="WBGene00131111"/>
</dbReference>
<dbReference type="SMART" id="SM00297">
    <property type="entry name" value="BROMO"/>
    <property type="match status" value="2"/>
</dbReference>
<feature type="compositionally biased region" description="Acidic residues" evidence="3">
    <location>
        <begin position="175"/>
        <end position="190"/>
    </location>
</feature>
<dbReference type="InterPro" id="IPR050935">
    <property type="entry name" value="Bromo_chromatin_reader"/>
</dbReference>
<sequence length="1256" mass="139353">MPDPATKPSGSLSAIETYGSDDSDHSDDEENVMTSEPTHTSSIEMSEVAVAEASPAEGEADAKPASGSEVPSAAAETSKSSVDVKVDKTEEEDDDTKQETAIASVAVSSKSDVVDDDEKGEEKEEEETEAEDETGKKEKEEGTEKSEEQSIEMKTEEPVETAGKSPAPEKKEHESSDEDNSSDSSDDEEDVTIKGDVNETTAEADEDGNGEPMSIDEQAIKEENDEEEANGSVEQVTSENPWESPLQKPVNGVVQPRTSPPRGKPTRHTNCLDFVLFTVIKDALKHKHSWPFQSPVDANKLEIPEYHNVVSKPMDLRTIERRLRNLYYWCAEDAIKDINQLFTNCYTFNPPEYDIYKMAKTLEKQVLSQLTQLPRSDLNTLFDNCKRFNDRNDDIYIMCENIEGVVQRGLEYMPAQEKPADLAEHHRRGMFPASTPNGKTKTPKQRGRKSTRGRKKGSMTRGAVAKIEEMMEDNGDDESSKVDSINFDDEDDVTEKDVESRAESVQPEPEPEPKASTSQPTPAKKRKLENCDNGVAVKVGAKVASPAPPLTPVPALPPRKNPNTLIDWKSLIPRYHGKQAEWQKFCSKLLTEIHSVRNKGFAQVFYQPVDPIKLKIFDYLDVITNPMDLHTIKKKLDFKQYAEPEEFEHDMNLMVNNCCAYNPKGSVVHQNALDMKSFFDSRWKLCPRPGSDPIIAETYINQNLVVNTDLVEDEKINSYIAAVKAEEKKCAQKLELLRSMNEDLYKIAVQRRDAKLAGNSAPNLEANHLAQLDKLGITIKPTQIVPELISPALSVRSSSRAPVPKIIDDIGPSPIKSRKISKPRPSNASTTSAIYVTPSSTRGRKPKKSGRPKKIFSPNTTPPHMAPYVPPPRMEVNPYVSIYGRTSVGNKEKVELSERMANIPHEFITPVLRIIQIAQHNSGKEILSLRTLCEDEIDFNDASDDLVMELLDYLDMIKREMNRAEQIKQELEVKAKFYGFVAYDSKAGVIAKKRKVGAAPPNRRVRSDSPSPSASRSGSRSSESESDSDSSDDDSPVRGPPPVARGPLKRPLPISGGSSRASTPAAGPSRPVAANSLPAKEPTPTSETYKKRTLSESSSSSDGNQTSSDSSDSESSEPKAQPQIQPPKKKQMKKAPPPPPPAKPKPQQKKPPPLSILDELLPDTPEKKPVMASVPSSSGAARQISREVAPSTLKAQVSMSPKRSEEELRAQKEHEHNEALRRRDEARRRRALEDQPMIHQHEVMQAFESQYGDFSY</sequence>
<feature type="compositionally biased region" description="Acidic residues" evidence="3">
    <location>
        <begin position="1024"/>
        <end position="1034"/>
    </location>
</feature>
<dbReference type="PRINTS" id="PR00503">
    <property type="entry name" value="BROMODOMAIN"/>
</dbReference>
<feature type="region of interest" description="Disordered" evidence="3">
    <location>
        <begin position="428"/>
        <end position="530"/>
    </location>
</feature>
<dbReference type="PANTHER" id="PTHR22880:SF243">
    <property type="entry name" value="BROMO DOMAIN-CONTAINING PROTEIN"/>
    <property type="match status" value="1"/>
</dbReference>
<evidence type="ECO:0000313" key="6">
    <source>
        <dbReference type="Proteomes" id="UP000005237"/>
    </source>
</evidence>
<dbReference type="GO" id="GO:0006338">
    <property type="term" value="P:chromatin remodeling"/>
    <property type="evidence" value="ECO:0007669"/>
    <property type="project" value="TreeGrafter"/>
</dbReference>
<feature type="domain" description="Bromo" evidence="4">
    <location>
        <begin position="284"/>
        <end position="356"/>
    </location>
</feature>
<evidence type="ECO:0000256" key="2">
    <source>
        <dbReference type="PROSITE-ProRule" id="PRU00035"/>
    </source>
</evidence>
<feature type="compositionally biased region" description="Basic residues" evidence="3">
    <location>
        <begin position="441"/>
        <end position="458"/>
    </location>
</feature>
<dbReference type="SUPFAM" id="SSF47370">
    <property type="entry name" value="Bromodomain"/>
    <property type="match status" value="3"/>
</dbReference>
<feature type="region of interest" description="Disordered" evidence="3">
    <location>
        <begin position="1"/>
        <end position="266"/>
    </location>
</feature>
<protein>
    <recommendedName>
        <fullName evidence="4">Bromo domain-containing protein</fullName>
    </recommendedName>
</protein>
<dbReference type="Proteomes" id="UP000005237">
    <property type="component" value="Unassembled WGS sequence"/>
</dbReference>
<dbReference type="GO" id="GO:0000785">
    <property type="term" value="C:chromatin"/>
    <property type="evidence" value="ECO:0007669"/>
    <property type="project" value="TreeGrafter"/>
</dbReference>
<evidence type="ECO:0000256" key="1">
    <source>
        <dbReference type="ARBA" id="ARBA00023117"/>
    </source>
</evidence>
<dbReference type="InterPro" id="IPR001487">
    <property type="entry name" value="Bromodomain"/>
</dbReference>
<feature type="region of interest" description="Disordered" evidence="3">
    <location>
        <begin position="804"/>
        <end position="868"/>
    </location>
</feature>
<feature type="compositionally biased region" description="Polar residues" evidence="3">
    <location>
        <begin position="232"/>
        <end position="241"/>
    </location>
</feature>
<feature type="compositionally biased region" description="Basic and acidic residues" evidence="3">
    <location>
        <begin position="1202"/>
        <end position="1233"/>
    </location>
</feature>
<keyword evidence="6" id="KW-1185">Reference proteome</keyword>
<dbReference type="InterPro" id="IPR043508">
    <property type="entry name" value="Bromo_Brdt_I"/>
</dbReference>
<dbReference type="AlphaFoldDB" id="A0A8R1DVR4"/>
<dbReference type="Gene3D" id="1.20.920.10">
    <property type="entry name" value="Bromodomain-like"/>
    <property type="match status" value="2"/>
</dbReference>
<feature type="compositionally biased region" description="Acidic residues" evidence="3">
    <location>
        <begin position="19"/>
        <end position="31"/>
    </location>
</feature>
<dbReference type="Pfam" id="PF00439">
    <property type="entry name" value="Bromodomain"/>
    <property type="match status" value="2"/>
</dbReference>
<evidence type="ECO:0000313" key="5">
    <source>
        <dbReference type="EnsemblMetazoa" id="CJA11907.1"/>
    </source>
</evidence>
<dbReference type="CDD" id="cd05497">
    <property type="entry name" value="Bromo_Brdt_I_like"/>
    <property type="match status" value="1"/>
</dbReference>
<dbReference type="PANTHER" id="PTHR22880">
    <property type="entry name" value="FALZ-RELATED BROMODOMAIN-CONTAINING PROTEINS"/>
    <property type="match status" value="1"/>
</dbReference>
<dbReference type="GO" id="GO:0005634">
    <property type="term" value="C:nucleus"/>
    <property type="evidence" value="ECO:0007669"/>
    <property type="project" value="TreeGrafter"/>
</dbReference>
<feature type="compositionally biased region" description="Low complexity" evidence="3">
    <location>
        <begin position="1095"/>
        <end position="1110"/>
    </location>
</feature>
<evidence type="ECO:0000259" key="4">
    <source>
        <dbReference type="PROSITE" id="PS50014"/>
    </source>
</evidence>
<feature type="compositionally biased region" description="Acidic residues" evidence="3">
    <location>
        <begin position="114"/>
        <end position="132"/>
    </location>
</feature>
<feature type="compositionally biased region" description="Low complexity" evidence="3">
    <location>
        <begin position="41"/>
        <end position="57"/>
    </location>
</feature>
<dbReference type="InterPro" id="IPR036427">
    <property type="entry name" value="Bromodomain-like_sf"/>
</dbReference>
<dbReference type="PROSITE" id="PS50014">
    <property type="entry name" value="BROMODOMAIN_2"/>
    <property type="match status" value="2"/>
</dbReference>
<feature type="compositionally biased region" description="Low complexity" evidence="3">
    <location>
        <begin position="1008"/>
        <end position="1021"/>
    </location>
</feature>
<dbReference type="InterPro" id="IPR018359">
    <property type="entry name" value="Bromodomain_CS"/>
</dbReference>
<keyword evidence="1 2" id="KW-0103">Bromodomain</keyword>
<feature type="compositionally biased region" description="Polar residues" evidence="3">
    <location>
        <begin position="824"/>
        <end position="834"/>
    </location>
</feature>
<accession>A0A8R1DVR4</accession>
<feature type="compositionally biased region" description="Pro residues" evidence="3">
    <location>
        <begin position="1135"/>
        <end position="1154"/>
    </location>
</feature>
<proteinExistence type="predicted"/>
<reference evidence="6" key="1">
    <citation type="submission" date="2010-08" db="EMBL/GenBank/DDBJ databases">
        <authorList>
            <consortium name="Caenorhabditis japonica Sequencing Consortium"/>
            <person name="Wilson R.K."/>
        </authorList>
    </citation>
    <scope>NUCLEOTIDE SEQUENCE [LARGE SCALE GENOMIC DNA]</scope>
    <source>
        <strain evidence="6">DF5081</strain>
    </source>
</reference>
<feature type="compositionally biased region" description="Basic and acidic residues" evidence="3">
    <location>
        <begin position="133"/>
        <end position="157"/>
    </location>
</feature>
<reference evidence="5" key="2">
    <citation type="submission" date="2022-06" db="UniProtKB">
        <authorList>
            <consortium name="EnsemblMetazoa"/>
        </authorList>
    </citation>
    <scope>IDENTIFICATION</scope>
    <source>
        <strain evidence="5">DF5081</strain>
    </source>
</reference>
<organism evidence="5 6">
    <name type="scientific">Caenorhabditis japonica</name>
    <dbReference type="NCBI Taxonomy" id="281687"/>
    <lineage>
        <taxon>Eukaryota</taxon>
        <taxon>Metazoa</taxon>
        <taxon>Ecdysozoa</taxon>
        <taxon>Nematoda</taxon>
        <taxon>Chromadorea</taxon>
        <taxon>Rhabditida</taxon>
        <taxon>Rhabditina</taxon>
        <taxon>Rhabditomorpha</taxon>
        <taxon>Rhabditoidea</taxon>
        <taxon>Rhabditidae</taxon>
        <taxon>Peloderinae</taxon>
        <taxon>Caenorhabditis</taxon>
    </lineage>
</organism>
<feature type="compositionally biased region" description="Low complexity" evidence="3">
    <location>
        <begin position="99"/>
        <end position="111"/>
    </location>
</feature>
<feature type="region of interest" description="Disordered" evidence="3">
    <location>
        <begin position="994"/>
        <end position="1256"/>
    </location>
</feature>
<dbReference type="PROSITE" id="PS00633">
    <property type="entry name" value="BROMODOMAIN_1"/>
    <property type="match status" value="2"/>
</dbReference>
<dbReference type="GO" id="GO:0006355">
    <property type="term" value="P:regulation of DNA-templated transcription"/>
    <property type="evidence" value="ECO:0007669"/>
    <property type="project" value="TreeGrafter"/>
</dbReference>